<dbReference type="AlphaFoldDB" id="A0A9P7V393"/>
<keyword evidence="1" id="KW-0489">Methyltransferase</keyword>
<accession>A0A9P7V393</accession>
<dbReference type="InterPro" id="IPR029063">
    <property type="entry name" value="SAM-dependent_MTases_sf"/>
</dbReference>
<proteinExistence type="predicted"/>
<dbReference type="RefSeq" id="XP_043016004.1">
    <property type="nucleotide sequence ID" value="XM_043147299.1"/>
</dbReference>
<dbReference type="InterPro" id="IPR036390">
    <property type="entry name" value="WH_DNA-bd_sf"/>
</dbReference>
<name>A0A9P7V393_9AGAR</name>
<dbReference type="Proteomes" id="UP001049176">
    <property type="component" value="Chromosome 1"/>
</dbReference>
<dbReference type="Pfam" id="PF00891">
    <property type="entry name" value="Methyltransf_2"/>
    <property type="match status" value="1"/>
</dbReference>
<dbReference type="Gene3D" id="1.10.10.10">
    <property type="entry name" value="Winged helix-like DNA-binding domain superfamily/Winged helix DNA-binding domain"/>
    <property type="match status" value="1"/>
</dbReference>
<reference evidence="5" key="1">
    <citation type="journal article" date="2021" name="Genome Biol. Evol.">
        <title>The assembled and annotated genome of the fairy-ring fungus Marasmius oreades.</title>
        <authorList>
            <person name="Hiltunen M."/>
            <person name="Ament-Velasquez S.L."/>
            <person name="Johannesson H."/>
        </authorList>
    </citation>
    <scope>NUCLEOTIDE SEQUENCE</scope>
    <source>
        <strain evidence="5">03SP1</strain>
    </source>
</reference>
<evidence type="ECO:0000313" key="6">
    <source>
        <dbReference type="Proteomes" id="UP001049176"/>
    </source>
</evidence>
<evidence type="ECO:0000259" key="4">
    <source>
        <dbReference type="Pfam" id="PF00891"/>
    </source>
</evidence>
<dbReference type="PANTHER" id="PTHR43712">
    <property type="entry name" value="PUTATIVE (AFU_ORTHOLOGUE AFUA_4G14580)-RELATED"/>
    <property type="match status" value="1"/>
</dbReference>
<dbReference type="KEGG" id="more:E1B28_001373"/>
<sequence>MSSSLKSLVDIISSAVSALESQFSKQGIDYPSLDDPYYPTVLDDAVEVVTARRLILAAAAQLVASVSPPTDYMKECSTAMYTTATLGFVVDVDISNFLDRTGPEGLHVNSLAEYTGLDPSHLGRILRFLATRHIFKECSPNVFKNNRLSSVLRDSKLPVSNSETQRTDKYSSPSFSSFVSFCADESMKVSCHLSDFIKNPKEHVSPFNRAFSPCATTWEWFKQPGNGWRVARFGSAMENLSDSIPAETLLNAIDWKSLESDEFVVDVGGGVGSAALMLYKHSPHLNYVVQDLDVQISAGTKFWERNALQGLQTGRVRLQTHDFFAPQPIQGAAVYLLRHVTHNWQDNQVIEILKNLRSAANPSSKLIILEPLATFTCEVPSSSTPAPDPLLANYGIAGAGWNTALDIQMLSYFNTGERMEHEFRQLGEATGWQLGDVKPGILAALIFTPA</sequence>
<feature type="domain" description="O-methyltransferase C-terminal" evidence="4">
    <location>
        <begin position="192"/>
        <end position="432"/>
    </location>
</feature>
<dbReference type="SUPFAM" id="SSF46785">
    <property type="entry name" value="Winged helix' DNA-binding domain"/>
    <property type="match status" value="1"/>
</dbReference>
<dbReference type="InterPro" id="IPR036388">
    <property type="entry name" value="WH-like_DNA-bd_sf"/>
</dbReference>
<dbReference type="OrthoDB" id="2410195at2759"/>
<keyword evidence="6" id="KW-1185">Reference proteome</keyword>
<evidence type="ECO:0000256" key="3">
    <source>
        <dbReference type="ARBA" id="ARBA00022691"/>
    </source>
</evidence>
<evidence type="ECO:0000256" key="2">
    <source>
        <dbReference type="ARBA" id="ARBA00022679"/>
    </source>
</evidence>
<dbReference type="Gene3D" id="3.40.50.150">
    <property type="entry name" value="Vaccinia Virus protein VP39"/>
    <property type="match status" value="1"/>
</dbReference>
<comment type="caution">
    <text evidence="5">The sequence shown here is derived from an EMBL/GenBank/DDBJ whole genome shotgun (WGS) entry which is preliminary data.</text>
</comment>
<dbReference type="GO" id="GO:0008171">
    <property type="term" value="F:O-methyltransferase activity"/>
    <property type="evidence" value="ECO:0007669"/>
    <property type="project" value="InterPro"/>
</dbReference>
<keyword evidence="2" id="KW-0808">Transferase</keyword>
<dbReference type="InterPro" id="IPR016461">
    <property type="entry name" value="COMT-like"/>
</dbReference>
<gene>
    <name evidence="5" type="ORF">E1B28_001373</name>
</gene>
<dbReference type="EMBL" id="CM032181">
    <property type="protein sequence ID" value="KAG7099534.1"/>
    <property type="molecule type" value="Genomic_DNA"/>
</dbReference>
<dbReference type="PANTHER" id="PTHR43712:SF2">
    <property type="entry name" value="O-METHYLTRANSFERASE CICE"/>
    <property type="match status" value="1"/>
</dbReference>
<dbReference type="PROSITE" id="PS51683">
    <property type="entry name" value="SAM_OMT_II"/>
    <property type="match status" value="1"/>
</dbReference>
<dbReference type="SUPFAM" id="SSF53335">
    <property type="entry name" value="S-adenosyl-L-methionine-dependent methyltransferases"/>
    <property type="match status" value="1"/>
</dbReference>
<protein>
    <recommendedName>
        <fullName evidence="4">O-methyltransferase C-terminal domain-containing protein</fullName>
    </recommendedName>
</protein>
<keyword evidence="3" id="KW-0949">S-adenosyl-L-methionine</keyword>
<dbReference type="InterPro" id="IPR001077">
    <property type="entry name" value="COMT_C"/>
</dbReference>
<evidence type="ECO:0000313" key="5">
    <source>
        <dbReference type="EMBL" id="KAG7099534.1"/>
    </source>
</evidence>
<evidence type="ECO:0000256" key="1">
    <source>
        <dbReference type="ARBA" id="ARBA00022603"/>
    </source>
</evidence>
<organism evidence="5 6">
    <name type="scientific">Marasmius oreades</name>
    <name type="common">fairy-ring Marasmius</name>
    <dbReference type="NCBI Taxonomy" id="181124"/>
    <lineage>
        <taxon>Eukaryota</taxon>
        <taxon>Fungi</taxon>
        <taxon>Dikarya</taxon>
        <taxon>Basidiomycota</taxon>
        <taxon>Agaricomycotina</taxon>
        <taxon>Agaricomycetes</taxon>
        <taxon>Agaricomycetidae</taxon>
        <taxon>Agaricales</taxon>
        <taxon>Marasmiineae</taxon>
        <taxon>Marasmiaceae</taxon>
        <taxon>Marasmius</taxon>
    </lineage>
</organism>
<dbReference type="GO" id="GO:0032259">
    <property type="term" value="P:methylation"/>
    <property type="evidence" value="ECO:0007669"/>
    <property type="project" value="UniProtKB-KW"/>
</dbReference>
<dbReference type="GeneID" id="66070449"/>